<reference evidence="1" key="1">
    <citation type="submission" date="2018-02" db="EMBL/GenBank/DDBJ databases">
        <title>Rhizophora mucronata_Transcriptome.</title>
        <authorList>
            <person name="Meera S.P."/>
            <person name="Sreeshan A."/>
            <person name="Augustine A."/>
        </authorList>
    </citation>
    <scope>NUCLEOTIDE SEQUENCE</scope>
    <source>
        <tissue evidence="1">Leaf</tissue>
    </source>
</reference>
<evidence type="ECO:0000313" key="1">
    <source>
        <dbReference type="EMBL" id="MBW93828.1"/>
    </source>
</evidence>
<name>A0A2P2JK58_RHIMU</name>
<accession>A0A2P2JK58</accession>
<dbReference type="AlphaFoldDB" id="A0A2P2JK58"/>
<organism evidence="1">
    <name type="scientific">Rhizophora mucronata</name>
    <name type="common">Asiatic mangrove</name>
    <dbReference type="NCBI Taxonomy" id="61149"/>
    <lineage>
        <taxon>Eukaryota</taxon>
        <taxon>Viridiplantae</taxon>
        <taxon>Streptophyta</taxon>
        <taxon>Embryophyta</taxon>
        <taxon>Tracheophyta</taxon>
        <taxon>Spermatophyta</taxon>
        <taxon>Magnoliopsida</taxon>
        <taxon>eudicotyledons</taxon>
        <taxon>Gunneridae</taxon>
        <taxon>Pentapetalae</taxon>
        <taxon>rosids</taxon>
        <taxon>fabids</taxon>
        <taxon>Malpighiales</taxon>
        <taxon>Rhizophoraceae</taxon>
        <taxon>Rhizophora</taxon>
    </lineage>
</organism>
<sequence length="36" mass="3906">MYGNAGRYDAQLILVEDYVFVNRRGTGSPGGCGGRR</sequence>
<dbReference type="EMBL" id="GGEC01013345">
    <property type="protein sequence ID" value="MBW93828.1"/>
    <property type="molecule type" value="Transcribed_RNA"/>
</dbReference>
<proteinExistence type="predicted"/>
<protein>
    <submittedName>
        <fullName evidence="1">Uncharacterized protein</fullName>
    </submittedName>
</protein>